<dbReference type="EMBL" id="CP065748">
    <property type="protein sequence ID" value="QPS83611.1"/>
    <property type="molecule type" value="Genomic_DNA"/>
</dbReference>
<accession>A0A7T2YWZ5</accession>
<protein>
    <submittedName>
        <fullName evidence="2">FAD-dependent oxidoreductase</fullName>
    </submittedName>
</protein>
<organism evidence="2 3">
    <name type="scientific">Delftia lacustris</name>
    <dbReference type="NCBI Taxonomy" id="558537"/>
    <lineage>
        <taxon>Bacteria</taxon>
        <taxon>Pseudomonadati</taxon>
        <taxon>Pseudomonadota</taxon>
        <taxon>Betaproteobacteria</taxon>
        <taxon>Burkholderiales</taxon>
        <taxon>Comamonadaceae</taxon>
        <taxon>Delftia</taxon>
    </lineage>
</organism>
<dbReference type="PANTHER" id="PTHR42923:SF47">
    <property type="entry name" value="BLR3003 PROTEIN"/>
    <property type="match status" value="1"/>
</dbReference>
<dbReference type="SUPFAM" id="SSF51905">
    <property type="entry name" value="FAD/NAD(P)-binding domain"/>
    <property type="match status" value="1"/>
</dbReference>
<sequence length="467" mass="49702">MSRDSAKDKPRTSVPRAAQPRAAILGGGWAGFAAALTLARSGWHITLHEAAREPGGRARGMDLDTPQGPLRVDNGQHILIGAYTESLRLMREVGVDPERALHRQPMALPYADGSGLRFPDWPAPLDALAGIATARGWSLGERAALLARAVRWRLAGFRCVPQATVADLCAGLPQRLVSEFIDPLCISALNTPIHLASGTVFLRVLRDALFSGRGGSHFLVPRRDLGSLFPAPAAQWLQERGHAVRLGSRVAELQPQGPHWTLGAAQGEDAPFDAVLLACPASEAARLALTAAEHDSLPARDGIALQRWAQLAQDLQHRPIATVYAQTGDPSHTLPPGAPWLALRSTPDAPAQFVFDRGQLGGPQGLMAFVISDSASDRETLQAQVLAQAQAQLGWHGLVALRTVIDKRATFACLPQLQRPGLELGHGLWACGDHVDGPYPATIEGAVRSGMQAAEAAAAAHRTAHTD</sequence>
<keyword evidence="3" id="KW-1185">Reference proteome</keyword>
<gene>
    <name evidence="2" type="ORF">I6G47_11345</name>
</gene>
<dbReference type="Gene3D" id="3.50.50.60">
    <property type="entry name" value="FAD/NAD(P)-binding domain"/>
    <property type="match status" value="1"/>
</dbReference>
<dbReference type="AlphaFoldDB" id="A0A7T2YWZ5"/>
<dbReference type="PANTHER" id="PTHR42923">
    <property type="entry name" value="PROTOPORPHYRINOGEN OXIDASE"/>
    <property type="match status" value="1"/>
</dbReference>
<dbReference type="KEGG" id="dla:I6G47_11345"/>
<dbReference type="GO" id="GO:0016491">
    <property type="term" value="F:oxidoreductase activity"/>
    <property type="evidence" value="ECO:0007669"/>
    <property type="project" value="InterPro"/>
</dbReference>
<name>A0A7T2YWZ5_9BURK</name>
<dbReference type="InterPro" id="IPR002937">
    <property type="entry name" value="Amino_oxidase"/>
</dbReference>
<evidence type="ECO:0000313" key="3">
    <source>
        <dbReference type="Proteomes" id="UP000595064"/>
    </source>
</evidence>
<evidence type="ECO:0000313" key="2">
    <source>
        <dbReference type="EMBL" id="QPS83611.1"/>
    </source>
</evidence>
<dbReference type="InterPro" id="IPR036188">
    <property type="entry name" value="FAD/NAD-bd_sf"/>
</dbReference>
<dbReference type="Proteomes" id="UP000595064">
    <property type="component" value="Chromosome"/>
</dbReference>
<reference evidence="2 3" key="1">
    <citation type="submission" date="2020-12" db="EMBL/GenBank/DDBJ databases">
        <title>FDA dAtabase for Regulatory Grade micrObial Sequences (FDA-ARGOS): Supporting development and validation of Infectious Disease Dx tests.</title>
        <authorList>
            <person name="Sproer C."/>
            <person name="Gronow S."/>
            <person name="Severitt S."/>
            <person name="Schroder I."/>
            <person name="Tallon L."/>
            <person name="Sadzewicz L."/>
            <person name="Zhao X."/>
            <person name="Boylan J."/>
            <person name="Ott S."/>
            <person name="Bowen H."/>
            <person name="Vavikolanu K."/>
            <person name="Mehta A."/>
            <person name="Aluvathingal J."/>
            <person name="Nadendla S."/>
            <person name="Lowell S."/>
            <person name="Myers T."/>
            <person name="Yan Y."/>
            <person name="Sichtig H."/>
        </authorList>
    </citation>
    <scope>NUCLEOTIDE SEQUENCE [LARGE SCALE GENOMIC DNA]</scope>
    <source>
        <strain evidence="2 3">FDAARGOS_890</strain>
    </source>
</reference>
<feature type="domain" description="Amine oxidase" evidence="1">
    <location>
        <begin position="30"/>
        <end position="456"/>
    </location>
</feature>
<dbReference type="NCBIfam" id="TIGR03467">
    <property type="entry name" value="HpnE"/>
    <property type="match status" value="1"/>
</dbReference>
<evidence type="ECO:0000259" key="1">
    <source>
        <dbReference type="Pfam" id="PF01593"/>
    </source>
</evidence>
<proteinExistence type="predicted"/>
<dbReference type="InterPro" id="IPR017830">
    <property type="entry name" value="SQase_HpnE"/>
</dbReference>
<dbReference type="InterPro" id="IPR050464">
    <property type="entry name" value="Zeta_carotene_desat/Oxidored"/>
</dbReference>
<dbReference type="RefSeq" id="WP_016454065.1">
    <property type="nucleotide sequence ID" value="NZ_CP065748.1"/>
</dbReference>
<dbReference type="Pfam" id="PF01593">
    <property type="entry name" value="Amino_oxidase"/>
    <property type="match status" value="1"/>
</dbReference>